<dbReference type="SUPFAM" id="SSF48264">
    <property type="entry name" value="Cytochrome P450"/>
    <property type="match status" value="1"/>
</dbReference>
<evidence type="ECO:0000256" key="6">
    <source>
        <dbReference type="ARBA" id="ARBA00023002"/>
    </source>
</evidence>
<dbReference type="PROSITE" id="PS00086">
    <property type="entry name" value="CYTOCHROME_P450"/>
    <property type="match status" value="1"/>
</dbReference>
<comment type="similarity">
    <text evidence="2 10">Belongs to the cytochrome P450 family.</text>
</comment>
<keyword evidence="7 9" id="KW-0408">Iron</keyword>
<dbReference type="PANTHER" id="PTHR47944">
    <property type="entry name" value="CYTOCHROME P450 98A9"/>
    <property type="match status" value="1"/>
</dbReference>
<sequence length="508" mass="57258">MESLNLHEFFSWVLSWFALYLGFRYVLRSSLKLKKRHLPPGPSGWPLVGSLPLLGAMPHVTLYNMYKKYGPIVYLKLGTSDMVVASTPAAAKAFLKTLDINFSNRPGNAGATYIAYDSQDMVWAAYGGRWKMERKVCNLHMLGGKALEDWQPVRDAEMGFMLRNILKHSQQGETVNVPDLLNICAANMIGQIILSKRVFETEGDEANEFKDMVVELMTSAGYFNIGDFIPSLAWMDLQGIQRGMKKLHKRWDALIARMIEEHQSTAKQRASRPDFLDIVMSQRDNCDGQGGRLSDVHIKALLLNLFTAGTDTSSSVIEWTLAELVNNPKLLKRVQQEMDTVIGRERRLKESDLANLPYFVAVCKEGFRKHPSTPLSLPRVSTEACEVNGHYIPKNTRLMVNIWGIGRDPEVWEKPEEFNPERFVGSKIDPRGNDFELIPFGAGRRICAGTRMGITMVEYNLGSLIHAFNWDLPPNQDGLNMDEAFGLALQKAVPLVAKASPRLPLHLY</sequence>
<dbReference type="GO" id="GO:0020037">
    <property type="term" value="F:heme binding"/>
    <property type="evidence" value="ECO:0007669"/>
    <property type="project" value="InterPro"/>
</dbReference>
<dbReference type="GO" id="GO:0016705">
    <property type="term" value="F:oxidoreductase activity, acting on paired donors, with incorporation or reduction of molecular oxygen"/>
    <property type="evidence" value="ECO:0007669"/>
    <property type="project" value="InterPro"/>
</dbReference>
<dbReference type="EMBL" id="GCHX01333112">
    <property type="protein sequence ID" value="JAI17649.1"/>
    <property type="molecule type" value="Transcribed_RNA"/>
</dbReference>
<dbReference type="GO" id="GO:0004497">
    <property type="term" value="F:monooxygenase activity"/>
    <property type="evidence" value="ECO:0007669"/>
    <property type="project" value="UniProtKB-KW"/>
</dbReference>
<evidence type="ECO:0000256" key="4">
    <source>
        <dbReference type="ARBA" id="ARBA00022723"/>
    </source>
</evidence>
<evidence type="ECO:0000313" key="11">
    <source>
        <dbReference type="EMBL" id="JAI17649.1"/>
    </source>
</evidence>
<evidence type="ECO:0000256" key="5">
    <source>
        <dbReference type="ARBA" id="ARBA00022857"/>
    </source>
</evidence>
<dbReference type="PRINTS" id="PR00385">
    <property type="entry name" value="P450"/>
</dbReference>
<name>A0A0G7ZNZ0_PICGL</name>
<evidence type="ECO:0000256" key="8">
    <source>
        <dbReference type="ARBA" id="ARBA00023033"/>
    </source>
</evidence>
<dbReference type="GO" id="GO:0005506">
    <property type="term" value="F:iron ion binding"/>
    <property type="evidence" value="ECO:0007669"/>
    <property type="project" value="InterPro"/>
</dbReference>
<gene>
    <name evidence="11" type="primary">cytochrome P450 CYP75A14v2</name>
</gene>
<evidence type="ECO:0000256" key="3">
    <source>
        <dbReference type="ARBA" id="ARBA00022617"/>
    </source>
</evidence>
<evidence type="ECO:0000256" key="1">
    <source>
        <dbReference type="ARBA" id="ARBA00001971"/>
    </source>
</evidence>
<evidence type="ECO:0000256" key="2">
    <source>
        <dbReference type="ARBA" id="ARBA00010617"/>
    </source>
</evidence>
<comment type="cofactor">
    <cofactor evidence="1 9">
        <name>heme</name>
        <dbReference type="ChEBI" id="CHEBI:30413"/>
    </cofactor>
</comment>
<dbReference type="Pfam" id="PF00067">
    <property type="entry name" value="p450"/>
    <property type="match status" value="1"/>
</dbReference>
<keyword evidence="4 9" id="KW-0479">Metal-binding</keyword>
<dbReference type="FunFam" id="1.10.630.10:FF:000126">
    <property type="entry name" value="Predicted protein"/>
    <property type="match status" value="1"/>
</dbReference>
<dbReference type="PRINTS" id="PR00463">
    <property type="entry name" value="EP450I"/>
</dbReference>
<keyword evidence="3 9" id="KW-0349">Heme</keyword>
<dbReference type="InterPro" id="IPR017972">
    <property type="entry name" value="Cyt_P450_CS"/>
</dbReference>
<dbReference type="InterPro" id="IPR002401">
    <property type="entry name" value="Cyt_P450_E_grp-I"/>
</dbReference>
<dbReference type="PANTHER" id="PTHR47944:SF18">
    <property type="entry name" value="FLAVONOID 3'-MONOOXYGENASE"/>
    <property type="match status" value="1"/>
</dbReference>
<dbReference type="InterPro" id="IPR001128">
    <property type="entry name" value="Cyt_P450"/>
</dbReference>
<evidence type="ECO:0000256" key="10">
    <source>
        <dbReference type="RuleBase" id="RU000461"/>
    </source>
</evidence>
<dbReference type="InterPro" id="IPR036396">
    <property type="entry name" value="Cyt_P450_sf"/>
</dbReference>
<protein>
    <submittedName>
        <fullName evidence="11">Cytochrome P450 CYP75A14v2</fullName>
    </submittedName>
</protein>
<dbReference type="Gene3D" id="1.10.630.10">
    <property type="entry name" value="Cytochrome P450"/>
    <property type="match status" value="1"/>
</dbReference>
<keyword evidence="6 10" id="KW-0560">Oxidoreductase</keyword>
<proteinExistence type="inferred from homology"/>
<organism evidence="11">
    <name type="scientific">Picea glauca</name>
    <name type="common">White spruce</name>
    <name type="synonym">Pinus glauca</name>
    <dbReference type="NCBI Taxonomy" id="3330"/>
    <lineage>
        <taxon>Eukaryota</taxon>
        <taxon>Viridiplantae</taxon>
        <taxon>Streptophyta</taxon>
        <taxon>Embryophyta</taxon>
        <taxon>Tracheophyta</taxon>
        <taxon>Spermatophyta</taxon>
        <taxon>Pinopsida</taxon>
        <taxon>Pinidae</taxon>
        <taxon>Conifers I</taxon>
        <taxon>Pinales</taxon>
        <taxon>Pinaceae</taxon>
        <taxon>Picea</taxon>
    </lineage>
</organism>
<reference evidence="11" key="1">
    <citation type="journal article" date="2015" name="Plant J.">
        <title>Improved white spruce (Picea glauca) genome assemblies and annotation of large gene families of conifer terpenoid and phenolic defense metabolism.</title>
        <authorList>
            <person name="Warren R.L."/>
            <person name="Keeling C.I."/>
            <person name="Yuen M.M."/>
            <person name="Raymond A."/>
            <person name="Taylor G.A."/>
            <person name="Vandervalk B.P."/>
            <person name="Mohamadi H."/>
            <person name="Paulino D."/>
            <person name="Chiu R."/>
            <person name="Jackman S.D."/>
            <person name="Robertson G."/>
            <person name="Yang C."/>
            <person name="Hoffmann M."/>
            <person name="Weigel D."/>
            <person name="Nelson D.R."/>
            <person name="Ritland C."/>
            <person name="Isabel N."/>
            <person name="Jaquish B."/>
            <person name="Yanchuk A."/>
            <person name="Bousquet J."/>
            <person name="Jones S.J."/>
            <person name="MacKay J."/>
            <person name="Birol I."/>
            <person name="Bohlmann J."/>
        </authorList>
    </citation>
    <scope>NUCLEOTIDE SEQUENCE</scope>
</reference>
<dbReference type="AlphaFoldDB" id="A0A0G7ZNZ0"/>
<evidence type="ECO:0000256" key="7">
    <source>
        <dbReference type="ARBA" id="ARBA00023004"/>
    </source>
</evidence>
<keyword evidence="8 10" id="KW-0503">Monooxygenase</keyword>
<evidence type="ECO:0000256" key="9">
    <source>
        <dbReference type="PIRSR" id="PIRSR602401-1"/>
    </source>
</evidence>
<feature type="binding site" description="axial binding residue" evidence="9">
    <location>
        <position position="447"/>
    </location>
    <ligand>
        <name>heme</name>
        <dbReference type="ChEBI" id="CHEBI:30413"/>
    </ligand>
    <ligandPart>
        <name>Fe</name>
        <dbReference type="ChEBI" id="CHEBI:18248"/>
    </ligandPart>
</feature>
<keyword evidence="5" id="KW-0521">NADP</keyword>
<accession>A0A0G7ZNZ0</accession>